<keyword evidence="5" id="KW-0597">Phosphoprotein</keyword>
<evidence type="ECO:0000256" key="10">
    <source>
        <dbReference type="ARBA" id="ARBA00022840"/>
    </source>
</evidence>
<evidence type="ECO:0000256" key="8">
    <source>
        <dbReference type="ARBA" id="ARBA00022741"/>
    </source>
</evidence>
<keyword evidence="13 14" id="KW-0472">Membrane</keyword>
<dbReference type="KEGG" id="aiq:Azoinq_00930"/>
<dbReference type="EC" id="2.7.13.3" evidence="14"/>
<dbReference type="PANTHER" id="PTHR45436">
    <property type="entry name" value="SENSOR HISTIDINE KINASE YKOH"/>
    <property type="match status" value="1"/>
</dbReference>
<organism evidence="17 18">
    <name type="scientific">Azospira inquinata</name>
    <dbReference type="NCBI Taxonomy" id="2785627"/>
    <lineage>
        <taxon>Bacteria</taxon>
        <taxon>Pseudomonadati</taxon>
        <taxon>Pseudomonadota</taxon>
        <taxon>Betaproteobacteria</taxon>
        <taxon>Rhodocyclales</taxon>
        <taxon>Rhodocyclaceae</taxon>
        <taxon>Azospira</taxon>
    </lineage>
</organism>
<keyword evidence="18" id="KW-1185">Reference proteome</keyword>
<comment type="catalytic activity">
    <reaction evidence="1 14">
        <text>ATP + protein L-histidine = ADP + protein N-phospho-L-histidine.</text>
        <dbReference type="EC" id="2.7.13.3"/>
    </reaction>
</comment>
<dbReference type="PROSITE" id="PS50885">
    <property type="entry name" value="HAMP"/>
    <property type="match status" value="1"/>
</dbReference>
<keyword evidence="3 14" id="KW-1003">Cell membrane</keyword>
<dbReference type="RefSeq" id="WP_216127815.1">
    <property type="nucleotide sequence ID" value="NZ_CP064782.1"/>
</dbReference>
<dbReference type="Pfam" id="PF02518">
    <property type="entry name" value="HATPase_c"/>
    <property type="match status" value="1"/>
</dbReference>
<keyword evidence="7 14" id="KW-0812">Transmembrane</keyword>
<accession>A0A975XUW8</accession>
<evidence type="ECO:0000256" key="7">
    <source>
        <dbReference type="ARBA" id="ARBA00022692"/>
    </source>
</evidence>
<dbReference type="InterPro" id="IPR003594">
    <property type="entry name" value="HATPase_dom"/>
</dbReference>
<evidence type="ECO:0000256" key="3">
    <source>
        <dbReference type="ARBA" id="ARBA00022475"/>
    </source>
</evidence>
<name>A0A975XUW8_9RHOO</name>
<dbReference type="GO" id="GO:0000155">
    <property type="term" value="F:phosphorelay sensor kinase activity"/>
    <property type="evidence" value="ECO:0007669"/>
    <property type="project" value="InterPro"/>
</dbReference>
<evidence type="ECO:0000256" key="9">
    <source>
        <dbReference type="ARBA" id="ARBA00022777"/>
    </source>
</evidence>
<dbReference type="InterPro" id="IPR003661">
    <property type="entry name" value="HisK_dim/P_dom"/>
</dbReference>
<feature type="domain" description="HAMP" evidence="16">
    <location>
        <begin position="190"/>
        <end position="243"/>
    </location>
</feature>
<dbReference type="InterPro" id="IPR003660">
    <property type="entry name" value="HAMP_dom"/>
</dbReference>
<keyword evidence="4 14" id="KW-0997">Cell inner membrane</keyword>
<dbReference type="PROSITE" id="PS50109">
    <property type="entry name" value="HIS_KIN"/>
    <property type="match status" value="1"/>
</dbReference>
<feature type="transmembrane region" description="Helical" evidence="14">
    <location>
        <begin position="170"/>
        <end position="194"/>
    </location>
</feature>
<keyword evidence="11 14" id="KW-1133">Transmembrane helix</keyword>
<sequence>MSHLKPGARPSLTLRLTLLFAAASTTVLLLLGLFIGRAVEAHFVEQDMEQLTGKRELVRQALAREAPSHLAERLDGALVGHHGLSLALWGPDGRPFYAYGPAGEFPPELLAHPVAEAAAPTPRLWHTGQGVAFRGFASTVPGPEGHPYTLALALDTRHHDHFMAAFQRRLWFFVVAAALVMGLAGWAAVGRGLAPLREIRRKTAAITPSRLDRRIDLNDVPPELEALAASLNAMLERLENAFRRLSDFSADLAHELRTPVSNLLTQTQVTLSKARTAAEYRDILASNAEELERLGPIISDMLFLAQADPPPALPHRERVDLGSEVRSLCAYYEVLAEDGGIALTVTGQGTVSGDRLMLRRAVANLVSNALHHTPAKGQVTVILENAPQGGLSLAVHNSGAPIAPEHLPRLFDRFYRADPARQARGEGTGLGLAITRAIMAAHGGEATVTSVPGDTCFTLHFPAPSEEG</sequence>
<dbReference type="NCBIfam" id="TIGR01386">
    <property type="entry name" value="cztS_silS_copS"/>
    <property type="match status" value="1"/>
</dbReference>
<evidence type="ECO:0000256" key="4">
    <source>
        <dbReference type="ARBA" id="ARBA00022519"/>
    </source>
</evidence>
<dbReference type="Pfam" id="PF21085">
    <property type="entry name" value="CusS"/>
    <property type="match status" value="1"/>
</dbReference>
<dbReference type="CDD" id="cd00082">
    <property type="entry name" value="HisKA"/>
    <property type="match status" value="1"/>
</dbReference>
<keyword evidence="12 14" id="KW-0902">Two-component regulatory system</keyword>
<comment type="subcellular location">
    <subcellularLocation>
        <location evidence="2">Cell inner membrane</location>
        <topology evidence="2">Multi-pass membrane protein</topology>
    </subcellularLocation>
</comment>
<dbReference type="GO" id="GO:0005524">
    <property type="term" value="F:ATP binding"/>
    <property type="evidence" value="ECO:0007669"/>
    <property type="project" value="UniProtKB-KW"/>
</dbReference>
<evidence type="ECO:0000256" key="12">
    <source>
        <dbReference type="ARBA" id="ARBA00023012"/>
    </source>
</evidence>
<dbReference type="Pfam" id="PF00672">
    <property type="entry name" value="HAMP"/>
    <property type="match status" value="1"/>
</dbReference>
<dbReference type="InterPro" id="IPR006290">
    <property type="entry name" value="CztS_silS_copS"/>
</dbReference>
<dbReference type="SMART" id="SM00304">
    <property type="entry name" value="HAMP"/>
    <property type="match status" value="1"/>
</dbReference>
<reference evidence="17" key="1">
    <citation type="submission" date="2020-11" db="EMBL/GenBank/DDBJ databases">
        <title>Azospira inquinata sp. nov.</title>
        <authorList>
            <person name="Moe W.M."/>
            <person name="Mikes M.C."/>
        </authorList>
    </citation>
    <scope>NUCLEOTIDE SEQUENCE</scope>
    <source>
        <strain evidence="17">Azo-3</strain>
    </source>
</reference>
<dbReference type="Proteomes" id="UP000683428">
    <property type="component" value="Chromosome"/>
</dbReference>
<keyword evidence="6 14" id="KW-0808">Transferase</keyword>
<proteinExistence type="predicted"/>
<gene>
    <name evidence="17" type="ORF">Azoinq_00930</name>
</gene>
<feature type="domain" description="Histidine kinase" evidence="15">
    <location>
        <begin position="251"/>
        <end position="465"/>
    </location>
</feature>
<evidence type="ECO:0000256" key="6">
    <source>
        <dbReference type="ARBA" id="ARBA00022679"/>
    </source>
</evidence>
<evidence type="ECO:0000256" key="2">
    <source>
        <dbReference type="ARBA" id="ARBA00004429"/>
    </source>
</evidence>
<dbReference type="Pfam" id="PF00512">
    <property type="entry name" value="HisKA"/>
    <property type="match status" value="1"/>
</dbReference>
<evidence type="ECO:0000256" key="1">
    <source>
        <dbReference type="ARBA" id="ARBA00000085"/>
    </source>
</evidence>
<keyword evidence="10 14" id="KW-0067">ATP-binding</keyword>
<dbReference type="PANTHER" id="PTHR45436:SF15">
    <property type="entry name" value="SENSOR HISTIDINE KINASE CUSS"/>
    <property type="match status" value="1"/>
</dbReference>
<evidence type="ECO:0000313" key="18">
    <source>
        <dbReference type="Proteomes" id="UP000683428"/>
    </source>
</evidence>
<dbReference type="GO" id="GO:0005886">
    <property type="term" value="C:plasma membrane"/>
    <property type="evidence" value="ECO:0007669"/>
    <property type="project" value="UniProtKB-SubCell"/>
</dbReference>
<evidence type="ECO:0000256" key="14">
    <source>
        <dbReference type="RuleBase" id="RU364088"/>
    </source>
</evidence>
<evidence type="ECO:0000256" key="11">
    <source>
        <dbReference type="ARBA" id="ARBA00022989"/>
    </source>
</evidence>
<keyword evidence="8 14" id="KW-0547">Nucleotide-binding</keyword>
<dbReference type="SMART" id="SM00387">
    <property type="entry name" value="HATPase_c"/>
    <property type="match status" value="1"/>
</dbReference>
<evidence type="ECO:0000259" key="16">
    <source>
        <dbReference type="PROSITE" id="PS50885"/>
    </source>
</evidence>
<evidence type="ECO:0000256" key="13">
    <source>
        <dbReference type="ARBA" id="ARBA00023136"/>
    </source>
</evidence>
<evidence type="ECO:0000256" key="5">
    <source>
        <dbReference type="ARBA" id="ARBA00022553"/>
    </source>
</evidence>
<comment type="function">
    <text evidence="14">Member of a two-component regulatory system.</text>
</comment>
<dbReference type="CDD" id="cd00075">
    <property type="entry name" value="HATPase"/>
    <property type="match status" value="1"/>
</dbReference>
<dbReference type="CDD" id="cd06225">
    <property type="entry name" value="HAMP"/>
    <property type="match status" value="1"/>
</dbReference>
<keyword evidence="9 14" id="KW-0418">Kinase</keyword>
<dbReference type="InterPro" id="IPR005467">
    <property type="entry name" value="His_kinase_dom"/>
</dbReference>
<dbReference type="AlphaFoldDB" id="A0A975XUW8"/>
<dbReference type="InterPro" id="IPR048590">
    <property type="entry name" value="CusS-like_sensor"/>
</dbReference>
<dbReference type="InterPro" id="IPR050428">
    <property type="entry name" value="TCS_sensor_his_kinase"/>
</dbReference>
<dbReference type="EMBL" id="CP064782">
    <property type="protein sequence ID" value="QWT49217.1"/>
    <property type="molecule type" value="Genomic_DNA"/>
</dbReference>
<evidence type="ECO:0000313" key="17">
    <source>
        <dbReference type="EMBL" id="QWT49217.1"/>
    </source>
</evidence>
<dbReference type="SMART" id="SM00388">
    <property type="entry name" value="HisKA"/>
    <property type="match status" value="1"/>
</dbReference>
<evidence type="ECO:0000259" key="15">
    <source>
        <dbReference type="PROSITE" id="PS50109"/>
    </source>
</evidence>
<protein>
    <recommendedName>
        <fullName evidence="14">Sensor protein</fullName>
        <ecNumber evidence="14">2.7.13.3</ecNumber>
    </recommendedName>
</protein>